<evidence type="ECO:0000256" key="1">
    <source>
        <dbReference type="SAM" id="MobiDB-lite"/>
    </source>
</evidence>
<reference evidence="2" key="1">
    <citation type="journal article" date="2014" name="Front. Microbiol.">
        <title>High frequency of phylogenetically diverse reductive dehalogenase-homologous genes in deep subseafloor sedimentary metagenomes.</title>
        <authorList>
            <person name="Kawai M."/>
            <person name="Futagami T."/>
            <person name="Toyoda A."/>
            <person name="Takaki Y."/>
            <person name="Nishi S."/>
            <person name="Hori S."/>
            <person name="Arai W."/>
            <person name="Tsubouchi T."/>
            <person name="Morono Y."/>
            <person name="Uchiyama I."/>
            <person name="Ito T."/>
            <person name="Fujiyama A."/>
            <person name="Inagaki F."/>
            <person name="Takami H."/>
        </authorList>
    </citation>
    <scope>NUCLEOTIDE SEQUENCE</scope>
    <source>
        <strain evidence="2">Expedition CK06-06</strain>
    </source>
</reference>
<feature type="non-terminal residue" evidence="2">
    <location>
        <position position="1"/>
    </location>
</feature>
<proteinExistence type="predicted"/>
<sequence>DIAKRKLSAYNLHVRKEMKAGKTMKQAAKSWKGKSSTKQKRRKSTSKPKRSVNKTTKKSSGFRLPGGAGPKAILTGILGMLIIPRFIPIATPGAAKLGTGLALKLLGLTGGGALSTVGIMELAGSFIGPTIAGVTGGGGARTGNGGYDF</sequence>
<dbReference type="EMBL" id="BARW01010354">
    <property type="protein sequence ID" value="GAI75223.1"/>
    <property type="molecule type" value="Genomic_DNA"/>
</dbReference>
<organism evidence="2">
    <name type="scientific">marine sediment metagenome</name>
    <dbReference type="NCBI Taxonomy" id="412755"/>
    <lineage>
        <taxon>unclassified sequences</taxon>
        <taxon>metagenomes</taxon>
        <taxon>ecological metagenomes</taxon>
    </lineage>
</organism>
<protein>
    <submittedName>
        <fullName evidence="2">Uncharacterized protein</fullName>
    </submittedName>
</protein>
<feature type="region of interest" description="Disordered" evidence="1">
    <location>
        <begin position="14"/>
        <end position="68"/>
    </location>
</feature>
<comment type="caution">
    <text evidence="2">The sequence shown here is derived from an EMBL/GenBank/DDBJ whole genome shotgun (WGS) entry which is preliminary data.</text>
</comment>
<accession>X1R3W3</accession>
<name>X1R3W3_9ZZZZ</name>
<evidence type="ECO:0000313" key="2">
    <source>
        <dbReference type="EMBL" id="GAI75223.1"/>
    </source>
</evidence>
<dbReference type="AlphaFoldDB" id="X1R3W3"/>
<gene>
    <name evidence="2" type="ORF">S12H4_20417</name>
</gene>
<feature type="compositionally biased region" description="Basic residues" evidence="1">
    <location>
        <begin position="31"/>
        <end position="57"/>
    </location>
</feature>